<sequence length="164" mass="18806">MRVLPELGVLLCIEHGSCYIKTNVGSHLTRKYSLKGVEKKTILAWLGSGAETTLREDHAVRPTHESTPVYGLPIYSGYQCRCDSGAEKDGLKPQPLQKKEKQIRQSYYGFLSVSLEWLRQHQSQVHGLKDFKKRQHQQAIESRGGEKTEQAEPKRYREVRLQTL</sequence>
<feature type="compositionally biased region" description="Basic and acidic residues" evidence="1">
    <location>
        <begin position="143"/>
        <end position="164"/>
    </location>
</feature>
<keyword evidence="3" id="KW-1185">Reference proteome</keyword>
<organism evidence="2 3">
    <name type="scientific">Tothia fuscella</name>
    <dbReference type="NCBI Taxonomy" id="1048955"/>
    <lineage>
        <taxon>Eukaryota</taxon>
        <taxon>Fungi</taxon>
        <taxon>Dikarya</taxon>
        <taxon>Ascomycota</taxon>
        <taxon>Pezizomycotina</taxon>
        <taxon>Dothideomycetes</taxon>
        <taxon>Pleosporomycetidae</taxon>
        <taxon>Venturiales</taxon>
        <taxon>Cylindrosympodiaceae</taxon>
        <taxon>Tothia</taxon>
    </lineage>
</organism>
<evidence type="ECO:0000313" key="2">
    <source>
        <dbReference type="EMBL" id="KAF2414878.1"/>
    </source>
</evidence>
<protein>
    <submittedName>
        <fullName evidence="2">Uncharacterized protein</fullName>
    </submittedName>
</protein>
<evidence type="ECO:0000313" key="3">
    <source>
        <dbReference type="Proteomes" id="UP000800235"/>
    </source>
</evidence>
<dbReference type="Pfam" id="PF12013">
    <property type="entry name" value="OrsD"/>
    <property type="match status" value="1"/>
</dbReference>
<dbReference type="EMBL" id="MU007273">
    <property type="protein sequence ID" value="KAF2414878.1"/>
    <property type="molecule type" value="Genomic_DNA"/>
</dbReference>
<evidence type="ECO:0000256" key="1">
    <source>
        <dbReference type="SAM" id="MobiDB-lite"/>
    </source>
</evidence>
<proteinExistence type="predicted"/>
<feature type="region of interest" description="Disordered" evidence="1">
    <location>
        <begin position="128"/>
        <end position="164"/>
    </location>
</feature>
<reference evidence="2" key="1">
    <citation type="journal article" date="2020" name="Stud. Mycol.">
        <title>101 Dothideomycetes genomes: a test case for predicting lifestyles and emergence of pathogens.</title>
        <authorList>
            <person name="Haridas S."/>
            <person name="Albert R."/>
            <person name="Binder M."/>
            <person name="Bloem J."/>
            <person name="Labutti K."/>
            <person name="Salamov A."/>
            <person name="Andreopoulos B."/>
            <person name="Baker S."/>
            <person name="Barry K."/>
            <person name="Bills G."/>
            <person name="Bluhm B."/>
            <person name="Cannon C."/>
            <person name="Castanera R."/>
            <person name="Culley D."/>
            <person name="Daum C."/>
            <person name="Ezra D."/>
            <person name="Gonzalez J."/>
            <person name="Henrissat B."/>
            <person name="Kuo A."/>
            <person name="Liang C."/>
            <person name="Lipzen A."/>
            <person name="Lutzoni F."/>
            <person name="Magnuson J."/>
            <person name="Mondo S."/>
            <person name="Nolan M."/>
            <person name="Ohm R."/>
            <person name="Pangilinan J."/>
            <person name="Park H.-J."/>
            <person name="Ramirez L."/>
            <person name="Alfaro M."/>
            <person name="Sun H."/>
            <person name="Tritt A."/>
            <person name="Yoshinaga Y."/>
            <person name="Zwiers L.-H."/>
            <person name="Turgeon B."/>
            <person name="Goodwin S."/>
            <person name="Spatafora J."/>
            <person name="Crous P."/>
            <person name="Grigoriev I."/>
        </authorList>
    </citation>
    <scope>NUCLEOTIDE SEQUENCE</scope>
    <source>
        <strain evidence="2">CBS 130266</strain>
    </source>
</reference>
<dbReference type="AlphaFoldDB" id="A0A9P4TRR7"/>
<accession>A0A9P4TRR7</accession>
<comment type="caution">
    <text evidence="2">The sequence shown here is derived from an EMBL/GenBank/DDBJ whole genome shotgun (WGS) entry which is preliminary data.</text>
</comment>
<gene>
    <name evidence="2" type="ORF">EJ08DRAFT_201584</name>
</gene>
<dbReference type="Proteomes" id="UP000800235">
    <property type="component" value="Unassembled WGS sequence"/>
</dbReference>
<dbReference type="InterPro" id="IPR022698">
    <property type="entry name" value="OrsD"/>
</dbReference>
<name>A0A9P4TRR7_9PEZI</name>